<evidence type="ECO:0000256" key="1">
    <source>
        <dbReference type="SAM" id="MobiDB-lite"/>
    </source>
</evidence>
<feature type="compositionally biased region" description="Pro residues" evidence="1">
    <location>
        <begin position="360"/>
        <end position="371"/>
    </location>
</feature>
<dbReference type="AlphaFoldDB" id="A0A086BNS7"/>
<keyword evidence="2" id="KW-0812">Transmembrane</keyword>
<dbReference type="InterPro" id="IPR017585">
    <property type="entry name" value="SAF_FlgA"/>
</dbReference>
<protein>
    <submittedName>
        <fullName evidence="4">SAF domain-containing protein</fullName>
    </submittedName>
</protein>
<evidence type="ECO:0000313" key="5">
    <source>
        <dbReference type="Proteomes" id="UP000028730"/>
    </source>
</evidence>
<evidence type="ECO:0000313" key="4">
    <source>
        <dbReference type="EMBL" id="KFF30591.1"/>
    </source>
</evidence>
<keyword evidence="2" id="KW-1133">Transmembrane helix</keyword>
<feature type="region of interest" description="Disordered" evidence="1">
    <location>
        <begin position="166"/>
        <end position="194"/>
    </location>
</feature>
<dbReference type="SMART" id="SM00858">
    <property type="entry name" value="SAF"/>
    <property type="match status" value="1"/>
</dbReference>
<keyword evidence="5" id="KW-1185">Reference proteome</keyword>
<dbReference type="InterPro" id="IPR013974">
    <property type="entry name" value="SAF"/>
</dbReference>
<dbReference type="Proteomes" id="UP000028730">
    <property type="component" value="Unassembled WGS sequence"/>
</dbReference>
<name>A0A086BNS7_9BIFI</name>
<feature type="compositionally biased region" description="Polar residues" evidence="1">
    <location>
        <begin position="166"/>
        <end position="179"/>
    </location>
</feature>
<evidence type="ECO:0000256" key="2">
    <source>
        <dbReference type="SAM" id="Phobius"/>
    </source>
</evidence>
<dbReference type="EMBL" id="ATLK01000002">
    <property type="protein sequence ID" value="KFF30591.1"/>
    <property type="molecule type" value="Genomic_DNA"/>
</dbReference>
<feature type="domain" description="SAF" evidence="3">
    <location>
        <begin position="61"/>
        <end position="123"/>
    </location>
</feature>
<dbReference type="CDD" id="cd11614">
    <property type="entry name" value="SAF_CpaB_FlgA_like"/>
    <property type="match status" value="1"/>
</dbReference>
<dbReference type="STRING" id="1341695.BBOMB_1454"/>
<accession>A0A086BNS7</accession>
<feature type="transmembrane region" description="Helical" evidence="2">
    <location>
        <begin position="37"/>
        <end position="58"/>
    </location>
</feature>
<keyword evidence="2" id="KW-0472">Membrane</keyword>
<dbReference type="Gene3D" id="3.90.1210.10">
    <property type="entry name" value="Antifreeze-like/N-acetylneuraminic acid synthase C-terminal domain"/>
    <property type="match status" value="1"/>
</dbReference>
<feature type="region of interest" description="Disordered" evidence="1">
    <location>
        <begin position="342"/>
        <end position="371"/>
    </location>
</feature>
<evidence type="ECO:0000259" key="3">
    <source>
        <dbReference type="SMART" id="SM00858"/>
    </source>
</evidence>
<reference evidence="4 5" key="1">
    <citation type="journal article" date="2014" name="Appl. Environ. Microbiol.">
        <title>Genomic encyclopedia of type strains of the genus Bifidobacterium.</title>
        <authorList>
            <person name="Milani C."/>
            <person name="Lugli G.A."/>
            <person name="Duranti S."/>
            <person name="Turroni F."/>
            <person name="Bottacini F."/>
            <person name="Mangifesta M."/>
            <person name="Sanchez B."/>
            <person name="Viappiani A."/>
            <person name="Mancabelli L."/>
            <person name="Taminiau B."/>
            <person name="Delcenserie V."/>
            <person name="Barrangou R."/>
            <person name="Margolles A."/>
            <person name="van Sinderen D."/>
            <person name="Ventura M."/>
        </authorList>
    </citation>
    <scope>NUCLEOTIDE SEQUENCE [LARGE SCALE GENOMIC DNA]</scope>
    <source>
        <strain evidence="4 5">DSM 19703</strain>
    </source>
</reference>
<gene>
    <name evidence="4" type="ORF">BBOMB_1454</name>
</gene>
<dbReference type="Pfam" id="PF13144">
    <property type="entry name" value="ChapFlgA"/>
    <property type="match status" value="1"/>
</dbReference>
<comment type="caution">
    <text evidence="4">The sequence shown here is derived from an EMBL/GenBank/DDBJ whole genome shotgun (WGS) entry which is preliminary data.</text>
</comment>
<dbReference type="eggNOG" id="COG1261">
    <property type="taxonomic scope" value="Bacteria"/>
</dbReference>
<proteinExistence type="predicted"/>
<sequence>MTSLFDRKSFSKYHRSSGRAAAVTLSKRRKMKTAQHAVIAAFLGLSVFFGLDAILTAGRTQTIVTAERTLRQGSVIRPKDVTSRSVPFDPAFGAAISSPHEAVGLSAGIDISKGSVILRNMTTHQPSIPVGSAIVRVRIANPSTFNLVGKRVSLLSPMACEQIPQMAQSNHANEQSPHQQAGDGRVSDDTNKAQNSEGICTIAQSALAISEPKRDPSSETTIMEFALRPQEAVILSSMQDRVPIMAVTTKSPSNAAVSAYGPQRSRSLNTAQWGGSSPRIRLSSSASRCDLVRRSEGSLFTPSTSNRSLPPLTTRRWTRGEQRLASYSLIGSLYRFHRCEQPRDRLPCPGSQTPTLPRRLSPPSPTSPNPP</sequence>
<organism evidence="4 5">
    <name type="scientific">Bifidobacterium bombi DSM 19703</name>
    <dbReference type="NCBI Taxonomy" id="1341695"/>
    <lineage>
        <taxon>Bacteria</taxon>
        <taxon>Bacillati</taxon>
        <taxon>Actinomycetota</taxon>
        <taxon>Actinomycetes</taxon>
        <taxon>Bifidobacteriales</taxon>
        <taxon>Bifidobacteriaceae</taxon>
        <taxon>Bifidobacterium</taxon>
    </lineage>
</organism>